<protein>
    <recommendedName>
        <fullName evidence="3">F-box domain-containing protein</fullName>
    </recommendedName>
</protein>
<sequence length="536" mass="61794">MTIPIPEWYIPHQPPSPTRYERLKDAVLNVRHNEKLPPRICARLCALSPSSHLSDAPKTEWNVPLCPDIILSIVHDFLDDKDTRSLALVSRHLCHLLRPFIFQKVDFNFMTAIKTVRVQDRFESTRSARIHTLARLVARAPEILSFIKHLELTDSRYPTTASLVGVVGRALCTDTKPNAYASRFHDLCVESFEYLAKQDYPNLCTLSLIDDPVVMYAPDDSNIGQPPLPLPYWYFLQKIGPGLKTLRVAKADYPAAIFSFLPSLQHLHFPWPESYLHTPIGYKSHWRKKRYEREVPHLSELRTLEISDFTSQGKQTLKMLLNSFMAFDVHTLRVNLCRVGVLNRFLVPSPFKLTDLEIRQFYYTRDRDIDDDDRLPSLVQDPPICPGIMFDEPLDFRRLRILSLSRLSIILPGMPTHKHLSWLKHTLSTINPDKPLDQLKLSLSIDGATCDEQQPDHDHDLDAKPPFPSAAWRELDELGDWFGNLTIEIRGTYHARMSKAMRLEKKDKEAEVALAIDKCLPRLNGMDQVRIMILHH</sequence>
<evidence type="ECO:0000313" key="2">
    <source>
        <dbReference type="Proteomes" id="UP000284842"/>
    </source>
</evidence>
<proteinExistence type="predicted"/>
<gene>
    <name evidence="1" type="ORF">CVT24_001695</name>
</gene>
<accession>A0A409YFL2</accession>
<dbReference type="AlphaFoldDB" id="A0A409YFL2"/>
<dbReference type="EMBL" id="NHTK01001214">
    <property type="protein sequence ID" value="PPR01799.1"/>
    <property type="molecule type" value="Genomic_DNA"/>
</dbReference>
<dbReference type="Proteomes" id="UP000284842">
    <property type="component" value="Unassembled WGS sequence"/>
</dbReference>
<comment type="caution">
    <text evidence="1">The sequence shown here is derived from an EMBL/GenBank/DDBJ whole genome shotgun (WGS) entry which is preliminary data.</text>
</comment>
<dbReference type="InParanoid" id="A0A409YFL2"/>
<name>A0A409YFL2_9AGAR</name>
<organism evidence="1 2">
    <name type="scientific">Panaeolus cyanescens</name>
    <dbReference type="NCBI Taxonomy" id="181874"/>
    <lineage>
        <taxon>Eukaryota</taxon>
        <taxon>Fungi</taxon>
        <taxon>Dikarya</taxon>
        <taxon>Basidiomycota</taxon>
        <taxon>Agaricomycotina</taxon>
        <taxon>Agaricomycetes</taxon>
        <taxon>Agaricomycetidae</taxon>
        <taxon>Agaricales</taxon>
        <taxon>Agaricineae</taxon>
        <taxon>Galeropsidaceae</taxon>
        <taxon>Panaeolus</taxon>
    </lineage>
</organism>
<evidence type="ECO:0008006" key="3">
    <source>
        <dbReference type="Google" id="ProtNLM"/>
    </source>
</evidence>
<reference evidence="1 2" key="1">
    <citation type="journal article" date="2018" name="Evol. Lett.">
        <title>Horizontal gene cluster transfer increased hallucinogenic mushroom diversity.</title>
        <authorList>
            <person name="Reynolds H.T."/>
            <person name="Vijayakumar V."/>
            <person name="Gluck-Thaler E."/>
            <person name="Korotkin H.B."/>
            <person name="Matheny P.B."/>
            <person name="Slot J.C."/>
        </authorList>
    </citation>
    <scope>NUCLEOTIDE SEQUENCE [LARGE SCALE GENOMIC DNA]</scope>
    <source>
        <strain evidence="1 2">2629</strain>
    </source>
</reference>
<keyword evidence="2" id="KW-1185">Reference proteome</keyword>
<evidence type="ECO:0000313" key="1">
    <source>
        <dbReference type="EMBL" id="PPR01799.1"/>
    </source>
</evidence>